<evidence type="ECO:0000259" key="4">
    <source>
        <dbReference type="Pfam" id="PF25023"/>
    </source>
</evidence>
<dbReference type="Gene3D" id="2.180.10.10">
    <property type="entry name" value="RHS repeat-associated core"/>
    <property type="match status" value="1"/>
</dbReference>
<keyword evidence="3" id="KW-0732">Signal</keyword>
<reference evidence="5 6" key="1">
    <citation type="journal article" date="2008" name="Int. J. Syst. Evol. Microbiol.">
        <title>Description of Roseateles aquatilis sp. nov. and Roseateles terrae sp. nov., in the class Betaproteobacteria, and emended description of the genus Roseateles.</title>
        <authorList>
            <person name="Gomila M."/>
            <person name="Bowien B."/>
            <person name="Falsen E."/>
            <person name="Moore E.R."/>
            <person name="Lalucat J."/>
        </authorList>
    </citation>
    <scope>NUCLEOTIDE SEQUENCE [LARGE SCALE GENOMIC DNA]</scope>
    <source>
        <strain evidence="5 6">CCUG 48205</strain>
    </source>
</reference>
<evidence type="ECO:0000313" key="5">
    <source>
        <dbReference type="EMBL" id="OWQ83778.1"/>
    </source>
</evidence>
<dbReference type="Pfam" id="PF05593">
    <property type="entry name" value="RHS_repeat"/>
    <property type="match status" value="3"/>
</dbReference>
<feature type="signal peptide" evidence="3">
    <location>
        <begin position="1"/>
        <end position="43"/>
    </location>
</feature>
<evidence type="ECO:0000256" key="2">
    <source>
        <dbReference type="SAM" id="MobiDB-lite"/>
    </source>
</evidence>
<dbReference type="PANTHER" id="PTHR32305">
    <property type="match status" value="1"/>
</dbReference>
<dbReference type="EMBL" id="NIOF01000019">
    <property type="protein sequence ID" value="OWQ83778.1"/>
    <property type="molecule type" value="Genomic_DNA"/>
</dbReference>
<keyword evidence="6" id="KW-1185">Reference proteome</keyword>
<sequence>MRWVARSKRRAGSEAMSIKRKHRHCWTSLAAPMAALVSMAAHAAPLPPPPASPAPVVDYEYDAKGNPTKVIKAKGVSGFGFTTANSYDPLDRVKASTDARSGVTTLGYDGQDQLKQVQDPRNLLTAYQRNGLGDLTQLNSPDTGIANSTYDAAGNLLTRTDSRGVLATHAYDALNRLTSTVYSQSGQASLNYTWTYDQSGGDFGYGVGRLTTATGTSGNTKYGYDAQGRVITTIQTVGTMVHTTRFGYDSAGHITRITYPSGRVLTIVYDNGLPASMSLAKDAASAAQPLISQIQWEPFGGVRSWLMHMTSGTKLQERVHDSYGRLVRYPLGGYVRDLTYDAADRIVSYTHLDADTGLATAGAQALNQSFSYDELGRLTGVITPSASWTIGYDANGNRTGVTLNGTARSYTTETTSNRLSQISNPTRSFGYDAAGNTLSDNGSAYTATYRLDNRLGSLTQGAYTTTYRYDAGGQRVHKQHSAGMRYFAYDLQGQLLGEYYATGPSQEYVWLGDLPVAMLNGGTATAPEILYAYADHLNAPRLLVDQNNAIRWRWISEPFGSTAAETAPTGLAPIVFNLRFPGQFFDSESGLHYNYFRDYDGTTGRYAQSDPIGLHGGINTYAYVGANPTDSFDPQGLQANCVASPFGVVCQRTPPIYIDQDYPPGVGPNRSTGTSSSSSASSTSKKGECDCSHYPSRTQAYFNAAAVANISSDWYMVDWDAYNKPRTRSAQIEYTKFRQRIGKEPYGWRSPQGGELVEHPADDDHPCPHFHAKPNLAAKSIQFPYDPAKP</sequence>
<feature type="chain" id="PRO_5012309351" description="Teneurin-like YD-shell domain-containing protein" evidence="3">
    <location>
        <begin position="44"/>
        <end position="790"/>
    </location>
</feature>
<gene>
    <name evidence="5" type="ORF">CDN99_25250</name>
</gene>
<dbReference type="AlphaFoldDB" id="A0A246IU69"/>
<accession>A0A246IU69</accession>
<dbReference type="InterPro" id="IPR056823">
    <property type="entry name" value="TEN-like_YD-shell"/>
</dbReference>
<dbReference type="InterPro" id="IPR031325">
    <property type="entry name" value="RHS_repeat"/>
</dbReference>
<dbReference type="InterPro" id="IPR050708">
    <property type="entry name" value="T6SS_VgrG/RHS"/>
</dbReference>
<name>A0A246IU69_9BURK</name>
<organism evidence="5 6">
    <name type="scientific">Roseateles aquatilis</name>
    <dbReference type="NCBI Taxonomy" id="431061"/>
    <lineage>
        <taxon>Bacteria</taxon>
        <taxon>Pseudomonadati</taxon>
        <taxon>Pseudomonadota</taxon>
        <taxon>Betaproteobacteria</taxon>
        <taxon>Burkholderiales</taxon>
        <taxon>Sphaerotilaceae</taxon>
        <taxon>Roseateles</taxon>
    </lineage>
</organism>
<feature type="region of interest" description="Disordered" evidence="2">
    <location>
        <begin position="659"/>
        <end position="689"/>
    </location>
</feature>
<protein>
    <recommendedName>
        <fullName evidence="4">Teneurin-like YD-shell domain-containing protein</fullName>
    </recommendedName>
</protein>
<evidence type="ECO:0000256" key="3">
    <source>
        <dbReference type="SAM" id="SignalP"/>
    </source>
</evidence>
<proteinExistence type="predicted"/>
<comment type="caution">
    <text evidence="5">The sequence shown here is derived from an EMBL/GenBank/DDBJ whole genome shotgun (WGS) entry which is preliminary data.</text>
</comment>
<dbReference type="NCBIfam" id="TIGR01643">
    <property type="entry name" value="YD_repeat_2x"/>
    <property type="match status" value="3"/>
</dbReference>
<dbReference type="Pfam" id="PF25023">
    <property type="entry name" value="TEN_YD-shell"/>
    <property type="match status" value="1"/>
</dbReference>
<evidence type="ECO:0000313" key="6">
    <source>
        <dbReference type="Proteomes" id="UP000197468"/>
    </source>
</evidence>
<evidence type="ECO:0000256" key="1">
    <source>
        <dbReference type="ARBA" id="ARBA00022737"/>
    </source>
</evidence>
<dbReference type="Proteomes" id="UP000197468">
    <property type="component" value="Unassembled WGS sequence"/>
</dbReference>
<dbReference type="InterPro" id="IPR006530">
    <property type="entry name" value="YD"/>
</dbReference>
<dbReference type="NCBIfam" id="TIGR03696">
    <property type="entry name" value="Rhs_assc_core"/>
    <property type="match status" value="1"/>
</dbReference>
<feature type="compositionally biased region" description="Low complexity" evidence="2">
    <location>
        <begin position="671"/>
        <end position="684"/>
    </location>
</feature>
<dbReference type="PANTHER" id="PTHR32305:SF15">
    <property type="entry name" value="PROTEIN RHSA-RELATED"/>
    <property type="match status" value="1"/>
</dbReference>
<dbReference type="InterPro" id="IPR022385">
    <property type="entry name" value="Rhs_assc_core"/>
</dbReference>
<feature type="domain" description="Teneurin-like YD-shell" evidence="4">
    <location>
        <begin position="363"/>
        <end position="610"/>
    </location>
</feature>
<keyword evidence="1" id="KW-0677">Repeat</keyword>